<sequence>MAKSKTRPFAGIPNRVMEHPDFHALSANSVRLLLWFAYQYKGNNNGKLCAVHSQLCDKGFKSKSTLSAALRELQAGRFIELSKGSGLGKNGRTPNYYALTYESVDEIRGFEMDLKPTNKALRTFIDDIDNKRCA</sequence>
<protein>
    <recommendedName>
        <fullName evidence="3">Helix-turn-helix domain-containing protein</fullName>
    </recommendedName>
</protein>
<keyword evidence="2" id="KW-1185">Reference proteome</keyword>
<dbReference type="GeneID" id="78255296"/>
<dbReference type="KEGG" id="aal:EP13_10305"/>
<evidence type="ECO:0000313" key="1">
    <source>
        <dbReference type="EMBL" id="AIF99041.1"/>
    </source>
</evidence>
<proteinExistence type="predicted"/>
<name>A0A075NZQ6_9ALTE</name>
<evidence type="ECO:0000313" key="2">
    <source>
        <dbReference type="Proteomes" id="UP000056090"/>
    </source>
</evidence>
<dbReference type="Proteomes" id="UP000056090">
    <property type="component" value="Chromosome"/>
</dbReference>
<organism evidence="1 2">
    <name type="scientific">Alteromonas australica</name>
    <dbReference type="NCBI Taxonomy" id="589873"/>
    <lineage>
        <taxon>Bacteria</taxon>
        <taxon>Pseudomonadati</taxon>
        <taxon>Pseudomonadota</taxon>
        <taxon>Gammaproteobacteria</taxon>
        <taxon>Alteromonadales</taxon>
        <taxon>Alteromonadaceae</taxon>
        <taxon>Alteromonas/Salinimonas group</taxon>
        <taxon>Alteromonas</taxon>
    </lineage>
</organism>
<evidence type="ECO:0008006" key="3">
    <source>
        <dbReference type="Google" id="ProtNLM"/>
    </source>
</evidence>
<gene>
    <name evidence="1" type="ORF">EP13_10305</name>
</gene>
<dbReference type="AlphaFoldDB" id="A0A075NZQ6"/>
<dbReference type="RefSeq" id="WP_044058891.1">
    <property type="nucleotide sequence ID" value="NZ_CBCSKJ010000001.1"/>
</dbReference>
<reference evidence="1 2" key="1">
    <citation type="submission" date="2014-06" db="EMBL/GenBank/DDBJ databases">
        <title>Genomes of Alteromonas australica, a world apart.</title>
        <authorList>
            <person name="Gonzaga A."/>
            <person name="Lopez-Perez M."/>
            <person name="Rodriguez-Valera F."/>
        </authorList>
    </citation>
    <scope>NUCLEOTIDE SEQUENCE [LARGE SCALE GENOMIC DNA]</scope>
    <source>
        <strain evidence="1 2">H 17</strain>
    </source>
</reference>
<accession>A0A075NZQ6</accession>
<dbReference type="eggNOG" id="ENOG5032Y0M">
    <property type="taxonomic scope" value="Bacteria"/>
</dbReference>
<dbReference type="EMBL" id="CP008849">
    <property type="protein sequence ID" value="AIF99041.1"/>
    <property type="molecule type" value="Genomic_DNA"/>
</dbReference>